<dbReference type="PANTHER" id="PTHR43289">
    <property type="entry name" value="MITOGEN-ACTIVATED PROTEIN KINASE KINASE KINASE 20-RELATED"/>
    <property type="match status" value="1"/>
</dbReference>
<comment type="caution">
    <text evidence="6">The sequence shown here is derived from an EMBL/GenBank/DDBJ whole genome shotgun (WGS) entry which is preliminary data.</text>
</comment>
<dbReference type="PANTHER" id="PTHR43289:SF6">
    <property type="entry name" value="SERINE_THREONINE-PROTEIN KINASE NEKL-3"/>
    <property type="match status" value="1"/>
</dbReference>
<evidence type="ECO:0000256" key="1">
    <source>
        <dbReference type="ARBA" id="ARBA00022679"/>
    </source>
</evidence>
<dbReference type="InterPro" id="IPR011009">
    <property type="entry name" value="Kinase-like_dom_sf"/>
</dbReference>
<dbReference type="Gene3D" id="1.10.510.10">
    <property type="entry name" value="Transferase(Phosphotransferase) domain 1"/>
    <property type="match status" value="1"/>
</dbReference>
<dbReference type="GO" id="GO:0004674">
    <property type="term" value="F:protein serine/threonine kinase activity"/>
    <property type="evidence" value="ECO:0007669"/>
    <property type="project" value="TreeGrafter"/>
</dbReference>
<organism evidence="6">
    <name type="scientific">marine sediment metagenome</name>
    <dbReference type="NCBI Taxonomy" id="412755"/>
    <lineage>
        <taxon>unclassified sequences</taxon>
        <taxon>metagenomes</taxon>
        <taxon>ecological metagenomes</taxon>
    </lineage>
</organism>
<feature type="non-terminal residue" evidence="6">
    <location>
        <position position="258"/>
    </location>
</feature>
<keyword evidence="2" id="KW-0547">Nucleotide-binding</keyword>
<keyword evidence="3" id="KW-0418">Kinase</keyword>
<dbReference type="CDD" id="cd14014">
    <property type="entry name" value="STKc_PknB_like"/>
    <property type="match status" value="1"/>
</dbReference>
<dbReference type="PROSITE" id="PS50011">
    <property type="entry name" value="PROTEIN_KINASE_DOM"/>
    <property type="match status" value="1"/>
</dbReference>
<dbReference type="SUPFAM" id="SSF56112">
    <property type="entry name" value="Protein kinase-like (PK-like)"/>
    <property type="match status" value="1"/>
</dbReference>
<name>X0XL71_9ZZZZ</name>
<dbReference type="PROSITE" id="PS00108">
    <property type="entry name" value="PROTEIN_KINASE_ST"/>
    <property type="match status" value="1"/>
</dbReference>
<accession>X0XL71</accession>
<dbReference type="PIRSF" id="PIRSF000654">
    <property type="entry name" value="Integrin-linked_kinase"/>
    <property type="match status" value="1"/>
</dbReference>
<evidence type="ECO:0000256" key="4">
    <source>
        <dbReference type="ARBA" id="ARBA00022840"/>
    </source>
</evidence>
<evidence type="ECO:0000259" key="5">
    <source>
        <dbReference type="PROSITE" id="PS50011"/>
    </source>
</evidence>
<keyword evidence="1" id="KW-0808">Transferase</keyword>
<protein>
    <recommendedName>
        <fullName evidence="5">Protein kinase domain-containing protein</fullName>
    </recommendedName>
</protein>
<keyword evidence="4" id="KW-0067">ATP-binding</keyword>
<evidence type="ECO:0000256" key="2">
    <source>
        <dbReference type="ARBA" id="ARBA00022741"/>
    </source>
</evidence>
<feature type="non-terminal residue" evidence="6">
    <location>
        <position position="1"/>
    </location>
</feature>
<dbReference type="InterPro" id="IPR008271">
    <property type="entry name" value="Ser/Thr_kinase_AS"/>
</dbReference>
<dbReference type="InterPro" id="IPR000719">
    <property type="entry name" value="Prot_kinase_dom"/>
</dbReference>
<sequence>TPELIRRFSLEVDVLGKLRHPFIAQIYTASTYHFEHCDIPYFVMEYIEHSQSITDYVIRKNLNQQDCLILFRDVCRAIGQGHANGIIHRDIKPNNVLVDNAGQPKVIDFGIARVINTDVPDATAATTMGNILGTTAYMSPEQLDGDCGKVDARTDVYALGTLLYKMLTGHHPLLSSGIPVHEIARVIHEDFPKPLKMYRPDIKKDTCSVVDKCLLKEKWGRYSNAMELGDDIERLLDGVPVLAKPVSLPEKAVRFVRR</sequence>
<dbReference type="AlphaFoldDB" id="X0XL71"/>
<dbReference type="Gene3D" id="3.30.200.20">
    <property type="entry name" value="Phosphorylase Kinase, domain 1"/>
    <property type="match status" value="1"/>
</dbReference>
<dbReference type="SMART" id="SM00220">
    <property type="entry name" value="S_TKc"/>
    <property type="match status" value="1"/>
</dbReference>
<dbReference type="Pfam" id="PF00069">
    <property type="entry name" value="Pkinase"/>
    <property type="match status" value="1"/>
</dbReference>
<evidence type="ECO:0000313" key="6">
    <source>
        <dbReference type="EMBL" id="GAG25726.1"/>
    </source>
</evidence>
<reference evidence="6" key="1">
    <citation type="journal article" date="2014" name="Front. Microbiol.">
        <title>High frequency of phylogenetically diverse reductive dehalogenase-homologous genes in deep subseafloor sedimentary metagenomes.</title>
        <authorList>
            <person name="Kawai M."/>
            <person name="Futagami T."/>
            <person name="Toyoda A."/>
            <person name="Takaki Y."/>
            <person name="Nishi S."/>
            <person name="Hori S."/>
            <person name="Arai W."/>
            <person name="Tsubouchi T."/>
            <person name="Morono Y."/>
            <person name="Uchiyama I."/>
            <person name="Ito T."/>
            <person name="Fujiyama A."/>
            <person name="Inagaki F."/>
            <person name="Takami H."/>
        </authorList>
    </citation>
    <scope>NUCLEOTIDE SEQUENCE</scope>
    <source>
        <strain evidence="6">Expedition CK06-06</strain>
    </source>
</reference>
<proteinExistence type="predicted"/>
<dbReference type="GO" id="GO:0005524">
    <property type="term" value="F:ATP binding"/>
    <property type="evidence" value="ECO:0007669"/>
    <property type="project" value="UniProtKB-KW"/>
</dbReference>
<evidence type="ECO:0000256" key="3">
    <source>
        <dbReference type="ARBA" id="ARBA00022777"/>
    </source>
</evidence>
<gene>
    <name evidence="6" type="ORF">S01H1_55497</name>
</gene>
<feature type="domain" description="Protein kinase" evidence="5">
    <location>
        <begin position="1"/>
        <end position="236"/>
    </location>
</feature>
<dbReference type="EMBL" id="BARS01036080">
    <property type="protein sequence ID" value="GAG25726.1"/>
    <property type="molecule type" value="Genomic_DNA"/>
</dbReference>